<feature type="compositionally biased region" description="Polar residues" evidence="13">
    <location>
        <begin position="82"/>
        <end position="104"/>
    </location>
</feature>
<dbReference type="SMART" id="SM00147">
    <property type="entry name" value="RasGEF"/>
    <property type="match status" value="1"/>
</dbReference>
<dbReference type="InterPro" id="IPR023578">
    <property type="entry name" value="Ras_GEF_dom_sf"/>
</dbReference>
<dbReference type="SUPFAM" id="SSF57850">
    <property type="entry name" value="RING/U-box"/>
    <property type="match status" value="1"/>
</dbReference>
<evidence type="ECO:0000259" key="14">
    <source>
        <dbReference type="PROSITE" id="PS51292"/>
    </source>
</evidence>
<keyword evidence="11" id="KW-1133">Transmembrane helix</keyword>
<evidence type="ECO:0000256" key="4">
    <source>
        <dbReference type="ARBA" id="ARBA00012483"/>
    </source>
</evidence>
<dbReference type="SMART" id="SM00744">
    <property type="entry name" value="RINGv"/>
    <property type="match status" value="1"/>
</dbReference>
<dbReference type="InterPro" id="IPR036964">
    <property type="entry name" value="RASGEF_cat_dom_sf"/>
</dbReference>
<gene>
    <name evidence="15" type="ORF">PCASD_12459</name>
</gene>
<evidence type="ECO:0000256" key="8">
    <source>
        <dbReference type="ARBA" id="ARBA00022771"/>
    </source>
</evidence>
<dbReference type="Pfam" id="PF00617">
    <property type="entry name" value="RasGEF"/>
    <property type="match status" value="1"/>
</dbReference>
<dbReference type="Pfam" id="PF12906">
    <property type="entry name" value="RINGv"/>
    <property type="match status" value="1"/>
</dbReference>
<dbReference type="InterPro" id="IPR013083">
    <property type="entry name" value="Znf_RING/FYVE/PHD"/>
</dbReference>
<dbReference type="EMBL" id="PGCI01000277">
    <property type="protein sequence ID" value="PLW31148.1"/>
    <property type="molecule type" value="Genomic_DNA"/>
</dbReference>
<dbReference type="GO" id="GO:0008270">
    <property type="term" value="F:zinc ion binding"/>
    <property type="evidence" value="ECO:0007669"/>
    <property type="project" value="UniProtKB-KW"/>
</dbReference>
<dbReference type="AlphaFoldDB" id="A0A2N5U0C5"/>
<feature type="compositionally biased region" description="Low complexity" evidence="13">
    <location>
        <begin position="519"/>
        <end position="539"/>
    </location>
</feature>
<feature type="region of interest" description="Disordered" evidence="13">
    <location>
        <begin position="80"/>
        <end position="104"/>
    </location>
</feature>
<keyword evidence="12" id="KW-0472">Membrane</keyword>
<dbReference type="InterPro" id="IPR001895">
    <property type="entry name" value="RASGEF_cat_dom"/>
</dbReference>
<comment type="pathway">
    <text evidence="3">Protein modification; protein ubiquitination.</text>
</comment>
<dbReference type="GO" id="GO:0036503">
    <property type="term" value="P:ERAD pathway"/>
    <property type="evidence" value="ECO:0007669"/>
    <property type="project" value="TreeGrafter"/>
</dbReference>
<protein>
    <recommendedName>
        <fullName evidence="4">RING-type E3 ubiquitin transferase</fullName>
        <ecNumber evidence="4">2.3.2.27</ecNumber>
    </recommendedName>
</protein>
<keyword evidence="8" id="KW-0863">Zinc-finger</keyword>
<dbReference type="EC" id="2.3.2.27" evidence="4"/>
<dbReference type="GO" id="GO:0061630">
    <property type="term" value="F:ubiquitin protein ligase activity"/>
    <property type="evidence" value="ECO:0007669"/>
    <property type="project" value="UniProtKB-EC"/>
</dbReference>
<evidence type="ECO:0000256" key="13">
    <source>
        <dbReference type="SAM" id="MobiDB-lite"/>
    </source>
</evidence>
<feature type="region of interest" description="Disordered" evidence="13">
    <location>
        <begin position="771"/>
        <end position="796"/>
    </location>
</feature>
<evidence type="ECO:0000256" key="12">
    <source>
        <dbReference type="ARBA" id="ARBA00023136"/>
    </source>
</evidence>
<feature type="compositionally biased region" description="Basic and acidic residues" evidence="13">
    <location>
        <begin position="354"/>
        <end position="363"/>
    </location>
</feature>
<dbReference type="GO" id="GO:0007264">
    <property type="term" value="P:small GTPase-mediated signal transduction"/>
    <property type="evidence" value="ECO:0007669"/>
    <property type="project" value="InterPro"/>
</dbReference>
<evidence type="ECO:0000256" key="3">
    <source>
        <dbReference type="ARBA" id="ARBA00004906"/>
    </source>
</evidence>
<accession>A0A2N5U0C5</accession>
<dbReference type="GO" id="GO:0005789">
    <property type="term" value="C:endoplasmic reticulum membrane"/>
    <property type="evidence" value="ECO:0007669"/>
    <property type="project" value="TreeGrafter"/>
</dbReference>
<keyword evidence="6" id="KW-0812">Transmembrane</keyword>
<evidence type="ECO:0000313" key="15">
    <source>
        <dbReference type="EMBL" id="PLW31148.1"/>
    </source>
</evidence>
<feature type="compositionally biased region" description="Low complexity" evidence="13">
    <location>
        <begin position="335"/>
        <end position="349"/>
    </location>
</feature>
<feature type="domain" description="RING-CH-type" evidence="14">
    <location>
        <begin position="914"/>
        <end position="975"/>
    </location>
</feature>
<dbReference type="Gene3D" id="3.30.40.10">
    <property type="entry name" value="Zinc/RING finger domain, C3HC4 (zinc finger)"/>
    <property type="match status" value="1"/>
</dbReference>
<dbReference type="PANTHER" id="PTHR13145:SF0">
    <property type="entry name" value="E3 UBIQUITIN-PROTEIN LIGASE MARCHF6"/>
    <property type="match status" value="1"/>
</dbReference>
<evidence type="ECO:0000256" key="10">
    <source>
        <dbReference type="ARBA" id="ARBA00022833"/>
    </source>
</evidence>
<keyword evidence="5" id="KW-0808">Transferase</keyword>
<feature type="region of interest" description="Disordered" evidence="13">
    <location>
        <begin position="595"/>
        <end position="654"/>
    </location>
</feature>
<evidence type="ECO:0000256" key="2">
    <source>
        <dbReference type="ARBA" id="ARBA00004141"/>
    </source>
</evidence>
<dbReference type="Gene3D" id="1.10.840.10">
    <property type="entry name" value="Ras guanine-nucleotide exchange factors catalytic domain"/>
    <property type="match status" value="1"/>
</dbReference>
<dbReference type="PROSITE" id="PS51292">
    <property type="entry name" value="ZF_RING_CH"/>
    <property type="match status" value="1"/>
</dbReference>
<evidence type="ECO:0000313" key="16">
    <source>
        <dbReference type="Proteomes" id="UP000235392"/>
    </source>
</evidence>
<feature type="region of interest" description="Disordered" evidence="13">
    <location>
        <begin position="335"/>
        <end position="416"/>
    </location>
</feature>
<feature type="compositionally biased region" description="Polar residues" evidence="13">
    <location>
        <begin position="398"/>
        <end position="416"/>
    </location>
</feature>
<keyword evidence="9" id="KW-0833">Ubl conjugation pathway</keyword>
<sequence>MNDSSLLTWDPASEEEILSIRRESRLIKSEADHLMKPTCHQTSITPTLKGFGAAGNKPVISLSLIDKLGRTKDGKTMMIESGGQTEEGTPSKPVSGSTTATNTESNMCPTCATAHVGRGPGGNWKASGYDLGLLPFTTSASEQHASQPTNGTISLLSKRSFSTPSVKLDAEYLTQRFQLLARQSGDLAESIISLLAVDADEILITSEPKELNCIDWVGPDTADMVLTQVLNLIKNTGLLLLTAESLHLGASLEVDLDQFLWVETNQENKNAAMMKSLTEQNLNAEALGPICAQLQFAQRLVCGYERAKQALYHIVAGTASVGVAAVHRTPAGGVAADAGAASEDGATAGAGTGRAERSGERAGARGGGAGKPRGHQQAAAVKQVVKSGILQSSSSSSTTPFSDNFPQTLSPAASNLSPPRVLLSPLIVTPLPPPATLSMPVALKRNRQTSAGLPLIPSMPVMAPWMTIHCRGNMLPRLFITAMRNQNQWVNDDDGRWNIALSQSPTRSKKLAKFLGDDAATSAMPAPKSSSSKPASLSPDYGPNDISSNADHQIRGGTLRGLVIKLTLHKGQLLPSHTGAAHNLRPILQEADEGSIDGEQSASPLTKTAARPSKEQMEIGFTPEKHSSTPIKRANGNRTDSDPNETGASPIPADLSPECQASVDGSTDNVQDVASATNVSRPSKAPIQIAKIMLEKNFAALLSNALADVHLLPRDGNLLGDPKGKRLWLHPTAESNGLSGYGLCQDPGRVLGNCMGDKPMISLNLIDKLGRTKDGGMESEQTEGTPSKPESGLTTATNTEPNMCDSPMLVGEPLNPQTRRLLFLFSMEKSPRMPLKKCSKVSLVPFAFVERCNSSPASLPVSLPVVHQQPKPTQKRKNTCQIGKFHSSLHTMKAVPACLHHHHRPKPSSAATHMDLSGAPLFRVCRSDDPTLGPLFHPCCCTGSIAHVHDDCLSTWLSFQKIILRTSKETDQGLDPSGANHHFAFFKYPPCLDLSPQNICLAHFRTITIPLSMHRLNSTELALCSVNTLSTSSTLDPVPLKRTNHLSKFKSMFTKRHDCRHLGQTKNPRQFANPHPRYLFLSSSQERRWGPHEKLTSRSKVLLKLIKVAYALRDMDDFHSSMGALTGIEAQPVYRLDTTFKVVQQMEDSYLSLCTLSRFVAIIYRGTYLRDIATVNEVTNHMKDGKVNLTKMVEIAKSASAVLICNVFVPKIVFDTKISNLTINIMHVSKCTFKTLQPPLQLVSAPSQFICQSASLRLFPPLLDKELTAK</sequence>
<evidence type="ECO:0000256" key="7">
    <source>
        <dbReference type="ARBA" id="ARBA00022723"/>
    </source>
</evidence>
<evidence type="ECO:0000256" key="5">
    <source>
        <dbReference type="ARBA" id="ARBA00022679"/>
    </source>
</evidence>
<dbReference type="Proteomes" id="UP000235392">
    <property type="component" value="Unassembled WGS sequence"/>
</dbReference>
<dbReference type="InterPro" id="IPR011016">
    <property type="entry name" value="Znf_RING-CH"/>
</dbReference>
<proteinExistence type="predicted"/>
<evidence type="ECO:0000256" key="6">
    <source>
        <dbReference type="ARBA" id="ARBA00022692"/>
    </source>
</evidence>
<feature type="compositionally biased region" description="Basic and acidic residues" evidence="13">
    <location>
        <begin position="612"/>
        <end position="627"/>
    </location>
</feature>
<keyword evidence="7" id="KW-0479">Metal-binding</keyword>
<comment type="caution">
    <text evidence="15">The sequence shown here is derived from an EMBL/GenBank/DDBJ whole genome shotgun (WGS) entry which is preliminary data.</text>
</comment>
<reference evidence="15 16" key="1">
    <citation type="submission" date="2017-11" db="EMBL/GenBank/DDBJ databases">
        <title>De novo assembly and phasing of dikaryotic genomes from two isolates of Puccinia coronata f. sp. avenae, the causal agent of oat crown rust.</title>
        <authorList>
            <person name="Miller M.E."/>
            <person name="Zhang Y."/>
            <person name="Omidvar V."/>
            <person name="Sperschneider J."/>
            <person name="Schwessinger B."/>
            <person name="Raley C."/>
            <person name="Palmer J.M."/>
            <person name="Garnica D."/>
            <person name="Upadhyaya N."/>
            <person name="Rathjen J."/>
            <person name="Taylor J.M."/>
            <person name="Park R.F."/>
            <person name="Dodds P.N."/>
            <person name="Hirsch C.D."/>
            <person name="Kianian S.F."/>
            <person name="Figueroa M."/>
        </authorList>
    </citation>
    <scope>NUCLEOTIDE SEQUENCE [LARGE SCALE GENOMIC DNA]</scope>
    <source>
        <strain evidence="15">12SD80</strain>
    </source>
</reference>
<evidence type="ECO:0000256" key="1">
    <source>
        <dbReference type="ARBA" id="ARBA00000900"/>
    </source>
</evidence>
<comment type="subcellular location">
    <subcellularLocation>
        <location evidence="2">Membrane</location>
        <topology evidence="2">Multi-pass membrane protein</topology>
    </subcellularLocation>
</comment>
<feature type="region of interest" description="Disordered" evidence="13">
    <location>
        <begin position="519"/>
        <end position="551"/>
    </location>
</feature>
<dbReference type="GO" id="GO:0005085">
    <property type="term" value="F:guanyl-nucleotide exchange factor activity"/>
    <property type="evidence" value="ECO:0007669"/>
    <property type="project" value="InterPro"/>
</dbReference>
<evidence type="ECO:0000256" key="11">
    <source>
        <dbReference type="ARBA" id="ARBA00022989"/>
    </source>
</evidence>
<keyword evidence="10" id="KW-0862">Zinc</keyword>
<dbReference type="PANTHER" id="PTHR13145">
    <property type="entry name" value="SSM4 PROTEIN"/>
    <property type="match status" value="1"/>
</dbReference>
<dbReference type="SUPFAM" id="SSF48366">
    <property type="entry name" value="Ras GEF"/>
    <property type="match status" value="1"/>
</dbReference>
<comment type="catalytic activity">
    <reaction evidence="1">
        <text>S-ubiquitinyl-[E2 ubiquitin-conjugating enzyme]-L-cysteine + [acceptor protein]-L-lysine = [E2 ubiquitin-conjugating enzyme]-L-cysteine + N(6)-ubiquitinyl-[acceptor protein]-L-lysine.</text>
        <dbReference type="EC" id="2.3.2.27"/>
    </reaction>
</comment>
<name>A0A2N5U0C5_9BASI</name>
<organism evidence="15 16">
    <name type="scientific">Puccinia coronata f. sp. avenae</name>
    <dbReference type="NCBI Taxonomy" id="200324"/>
    <lineage>
        <taxon>Eukaryota</taxon>
        <taxon>Fungi</taxon>
        <taxon>Dikarya</taxon>
        <taxon>Basidiomycota</taxon>
        <taxon>Pucciniomycotina</taxon>
        <taxon>Pucciniomycetes</taxon>
        <taxon>Pucciniales</taxon>
        <taxon>Pucciniaceae</taxon>
        <taxon>Puccinia</taxon>
    </lineage>
</organism>
<evidence type="ECO:0000256" key="9">
    <source>
        <dbReference type="ARBA" id="ARBA00022786"/>
    </source>
</evidence>